<dbReference type="Pfam" id="PF00890">
    <property type="entry name" value="FAD_binding_2"/>
    <property type="match status" value="1"/>
</dbReference>
<dbReference type="FunFam" id="3.90.700.10:FF:000002">
    <property type="entry name" value="L-aspartate oxidase"/>
    <property type="match status" value="1"/>
</dbReference>
<proteinExistence type="inferred from homology"/>
<comment type="similarity">
    <text evidence="3 12">Belongs to the FAD-dependent oxidoreductase 2 family. NadB subfamily.</text>
</comment>
<evidence type="ECO:0000256" key="6">
    <source>
        <dbReference type="ARBA" id="ARBA00022630"/>
    </source>
</evidence>
<accession>A0A844M1Q7</accession>
<dbReference type="Pfam" id="PF02910">
    <property type="entry name" value="Succ_DH_flav_C"/>
    <property type="match status" value="1"/>
</dbReference>
<reference evidence="15 16" key="1">
    <citation type="journal article" date="2019" name="PLoS ONE">
        <title>Pup mortality in New Zealand sea lions (Phocarctos hookeri) at Enderby Island, Auckland Islands, 2013-18.</title>
        <authorList>
            <person name="Michael S.A."/>
            <person name="Hayman D.T.S."/>
            <person name="Gray R."/>
            <person name="Zhang J."/>
            <person name="Rogers L."/>
            <person name="Roe W.D."/>
        </authorList>
    </citation>
    <scope>NUCLEOTIDE SEQUENCE [LARGE SCALE GENOMIC DNA]</scope>
    <source>
        <strain evidence="15 16">SM868</strain>
    </source>
</reference>
<keyword evidence="6 12" id="KW-0285">Flavoprotein</keyword>
<feature type="domain" description="Fumarate reductase/succinate dehydrogenase flavoprotein-like C-terminal" evidence="14">
    <location>
        <begin position="463"/>
        <end position="553"/>
    </location>
</feature>
<evidence type="ECO:0000256" key="11">
    <source>
        <dbReference type="NCBIfam" id="TIGR00551"/>
    </source>
</evidence>
<dbReference type="Gene3D" id="1.20.58.100">
    <property type="entry name" value="Fumarate reductase/succinate dehydrogenase flavoprotein-like, C-terminal domain"/>
    <property type="match status" value="1"/>
</dbReference>
<dbReference type="SUPFAM" id="SSF46977">
    <property type="entry name" value="Succinate dehydrogenase/fumarate reductase flavoprotein C-terminal domain"/>
    <property type="match status" value="1"/>
</dbReference>
<dbReference type="GO" id="GO:0005737">
    <property type="term" value="C:cytoplasm"/>
    <property type="evidence" value="ECO:0007669"/>
    <property type="project" value="UniProtKB-SubCell"/>
</dbReference>
<dbReference type="InterPro" id="IPR003953">
    <property type="entry name" value="FAD-dep_OxRdtase_2_FAD-bd"/>
</dbReference>
<dbReference type="PANTHER" id="PTHR42716">
    <property type="entry name" value="L-ASPARTATE OXIDASE"/>
    <property type="match status" value="1"/>
</dbReference>
<organism evidence="15 16">
    <name type="scientific">Psychrobacter sanguinis</name>
    <dbReference type="NCBI Taxonomy" id="861445"/>
    <lineage>
        <taxon>Bacteria</taxon>
        <taxon>Pseudomonadati</taxon>
        <taxon>Pseudomonadota</taxon>
        <taxon>Gammaproteobacteria</taxon>
        <taxon>Moraxellales</taxon>
        <taxon>Moraxellaceae</taxon>
        <taxon>Psychrobacter</taxon>
    </lineage>
</organism>
<evidence type="ECO:0000313" key="16">
    <source>
        <dbReference type="Proteomes" id="UP000442109"/>
    </source>
</evidence>
<comment type="caution">
    <text evidence="15">The sequence shown here is derived from an EMBL/GenBank/DDBJ whole genome shotgun (WGS) entry which is preliminary data.</text>
</comment>
<keyword evidence="8 12" id="KW-0274">FAD</keyword>
<dbReference type="UniPathway" id="UPA00253">
    <property type="reaction ID" value="UER00326"/>
</dbReference>
<evidence type="ECO:0000256" key="12">
    <source>
        <dbReference type="RuleBase" id="RU362049"/>
    </source>
</evidence>
<dbReference type="EMBL" id="WFKQ01000008">
    <property type="protein sequence ID" value="MUG32891.1"/>
    <property type="molecule type" value="Genomic_DNA"/>
</dbReference>
<feature type="domain" description="FAD-dependent oxidoreductase 2 FAD-binding" evidence="13">
    <location>
        <begin position="11"/>
        <end position="398"/>
    </location>
</feature>
<evidence type="ECO:0000256" key="4">
    <source>
        <dbReference type="ARBA" id="ARBA00012173"/>
    </source>
</evidence>
<dbReference type="Gene3D" id="3.90.700.10">
    <property type="entry name" value="Succinate dehydrogenase/fumarate reductase flavoprotein, catalytic domain"/>
    <property type="match status" value="1"/>
</dbReference>
<dbReference type="RefSeq" id="WP_155587488.1">
    <property type="nucleotide sequence ID" value="NZ_WFKQ01000008.1"/>
</dbReference>
<sequence>MASAAPHQNCDVLIIGAGLAGLSAALSLPKHLSIAVLAKQDLQACSSHYAQGGIAAVIDSEDSVADHVSDTLIAGDGLCDAAATTQILAQGANAIDWLLKHKVPFTTKHPQSDADLKPTPTLADLHLTQEGGHGCRRVAHADDATGKHIMQALQQQIAAAPNIKLYTYHEALSLLTDNHRCTGAIVVDTQTQKLVQFDSQAVVLASGGLGQLFTRATAPNVCMGDGIMMAWEAGCRLANLEFIQFHPTGLVYNDAQGSSNFLISEAVRGEGGLLRCPISHERFMPRYDKREELAPRDIVARAIANEIAHNGLGYVHLDISHKPAAFIREHFPDIYAHCLSLGIDITTDPIPVAPTAHYTCGGVLSTAKGQTDIKGLYAAGEVANTGLHGANRLASNSLLECVVMGRAIAHHLPSYLLDKDYWQAPQSLYKPLVIEPSLDAPVSPLAFNTTNNDTDQPPLSLTALKQLMSEHMGIRRSASGLNMALKQLSFWQQQLSAPIPNKAGADSQDIVALLNSRRLQRLLQLASLLFGCALTRLESRGGHYRNDYPSLADIAAMSLVQGLQPPQLDCNALCLRNGTDSFGQLTPLYAQNIAGQAAEQNSVRPKAMPLSADRCTAFIPKAV</sequence>
<evidence type="ECO:0000256" key="9">
    <source>
        <dbReference type="ARBA" id="ARBA00023002"/>
    </source>
</evidence>
<dbReference type="InterPro" id="IPR037099">
    <property type="entry name" value="Fum_R/Succ_DH_flav-like_C_sf"/>
</dbReference>
<evidence type="ECO:0000256" key="8">
    <source>
        <dbReference type="ARBA" id="ARBA00022827"/>
    </source>
</evidence>
<dbReference type="InterPro" id="IPR027477">
    <property type="entry name" value="Succ_DH/fumarate_Rdtase_cat_sf"/>
</dbReference>
<dbReference type="NCBIfam" id="TIGR00551">
    <property type="entry name" value="nadB"/>
    <property type="match status" value="1"/>
</dbReference>
<keyword evidence="16" id="KW-1185">Reference proteome</keyword>
<keyword evidence="9 12" id="KW-0560">Oxidoreductase</keyword>
<dbReference type="Gene3D" id="3.50.50.60">
    <property type="entry name" value="FAD/NAD(P)-binding domain"/>
    <property type="match status" value="1"/>
</dbReference>
<dbReference type="SUPFAM" id="SSF51905">
    <property type="entry name" value="FAD/NAD(P)-binding domain"/>
    <property type="match status" value="1"/>
</dbReference>
<dbReference type="SUPFAM" id="SSF56425">
    <property type="entry name" value="Succinate dehydrogenase/fumarate reductase flavoprotein, catalytic domain"/>
    <property type="match status" value="1"/>
</dbReference>
<protein>
    <recommendedName>
        <fullName evidence="5 11">L-aspartate oxidase</fullName>
        <ecNumber evidence="4 11">1.4.3.16</ecNumber>
    </recommendedName>
</protein>
<gene>
    <name evidence="15" type="primary">nadB</name>
    <name evidence="15" type="ORF">GB996_08780</name>
</gene>
<comment type="subcellular location">
    <subcellularLocation>
        <location evidence="12">Cytoplasm</location>
    </subcellularLocation>
</comment>
<dbReference type="PANTHER" id="PTHR42716:SF2">
    <property type="entry name" value="L-ASPARTATE OXIDASE, CHLOROPLASTIC"/>
    <property type="match status" value="1"/>
</dbReference>
<evidence type="ECO:0000259" key="13">
    <source>
        <dbReference type="Pfam" id="PF00890"/>
    </source>
</evidence>
<evidence type="ECO:0000256" key="2">
    <source>
        <dbReference type="ARBA" id="ARBA00004950"/>
    </source>
</evidence>
<comment type="pathway">
    <text evidence="2 12">Cofactor biosynthesis; NAD(+) biosynthesis; iminoaspartate from L-aspartate (oxidase route): step 1/1.</text>
</comment>
<evidence type="ECO:0000256" key="1">
    <source>
        <dbReference type="ARBA" id="ARBA00001974"/>
    </source>
</evidence>
<evidence type="ECO:0000256" key="7">
    <source>
        <dbReference type="ARBA" id="ARBA00022642"/>
    </source>
</evidence>
<dbReference type="GO" id="GO:0034628">
    <property type="term" value="P:'de novo' NAD+ biosynthetic process from L-aspartate"/>
    <property type="evidence" value="ECO:0007669"/>
    <property type="project" value="TreeGrafter"/>
</dbReference>
<dbReference type="InterPro" id="IPR005288">
    <property type="entry name" value="NadB"/>
</dbReference>
<keyword evidence="7 12" id="KW-0662">Pyridine nucleotide biosynthesis</keyword>
<evidence type="ECO:0000313" key="15">
    <source>
        <dbReference type="EMBL" id="MUG32891.1"/>
    </source>
</evidence>
<evidence type="ECO:0000256" key="5">
    <source>
        <dbReference type="ARBA" id="ARBA00021901"/>
    </source>
</evidence>
<dbReference type="OrthoDB" id="9806724at2"/>
<dbReference type="EC" id="1.4.3.16" evidence="4 11"/>
<evidence type="ECO:0000256" key="10">
    <source>
        <dbReference type="ARBA" id="ARBA00048305"/>
    </source>
</evidence>
<comment type="catalytic activity">
    <reaction evidence="10">
        <text>L-aspartate + O2 = iminosuccinate + H2O2</text>
        <dbReference type="Rhea" id="RHEA:25876"/>
        <dbReference type="ChEBI" id="CHEBI:15379"/>
        <dbReference type="ChEBI" id="CHEBI:16240"/>
        <dbReference type="ChEBI" id="CHEBI:29991"/>
        <dbReference type="ChEBI" id="CHEBI:77875"/>
        <dbReference type="EC" id="1.4.3.16"/>
    </reaction>
    <physiologicalReaction direction="left-to-right" evidence="10">
        <dbReference type="Rhea" id="RHEA:25877"/>
    </physiologicalReaction>
</comment>
<comment type="function">
    <text evidence="12">Catalyzes the oxidation of L-aspartate to iminoaspartate.</text>
</comment>
<dbReference type="GO" id="GO:0008734">
    <property type="term" value="F:L-aspartate oxidase activity"/>
    <property type="evidence" value="ECO:0007669"/>
    <property type="project" value="UniProtKB-UniRule"/>
</dbReference>
<dbReference type="Proteomes" id="UP000442109">
    <property type="component" value="Unassembled WGS sequence"/>
</dbReference>
<dbReference type="AlphaFoldDB" id="A0A844M1Q7"/>
<dbReference type="PRINTS" id="PR00368">
    <property type="entry name" value="FADPNR"/>
</dbReference>
<dbReference type="InterPro" id="IPR036188">
    <property type="entry name" value="FAD/NAD-bd_sf"/>
</dbReference>
<name>A0A844M1Q7_9GAMM</name>
<evidence type="ECO:0000259" key="14">
    <source>
        <dbReference type="Pfam" id="PF02910"/>
    </source>
</evidence>
<comment type="cofactor">
    <cofactor evidence="1 12">
        <name>FAD</name>
        <dbReference type="ChEBI" id="CHEBI:57692"/>
    </cofactor>
</comment>
<evidence type="ECO:0000256" key="3">
    <source>
        <dbReference type="ARBA" id="ARBA00008562"/>
    </source>
</evidence>
<dbReference type="InterPro" id="IPR015939">
    <property type="entry name" value="Fum_Rdtase/Succ_DH_flav-like_C"/>
</dbReference>